<accession>A0AAV4K476</accession>
<dbReference type="AlphaFoldDB" id="A0AAV4K476"/>
<protein>
    <recommendedName>
        <fullName evidence="16">Transposase</fullName>
    </recommendedName>
</protein>
<evidence type="ECO:0000259" key="9">
    <source>
        <dbReference type="Pfam" id="PF01385"/>
    </source>
</evidence>
<evidence type="ECO:0000256" key="6">
    <source>
        <dbReference type="ARBA" id="ARBA00023125"/>
    </source>
</evidence>
<reference evidence="12" key="4">
    <citation type="submission" date="2023-08" db="EMBL/GenBank/DDBJ databases">
        <authorList>
            <person name="Sun Q."/>
            <person name="Zhou Y."/>
        </authorList>
    </citation>
    <scope>NUCLEOTIDE SEQUENCE</scope>
    <source>
        <strain evidence="13">CGMCC 1.8884</strain>
        <strain evidence="12">CGMCC 1.8885</strain>
    </source>
</reference>
<dbReference type="GO" id="GO:0032196">
    <property type="term" value="P:transposition"/>
    <property type="evidence" value="ECO:0007669"/>
    <property type="project" value="UniProtKB-KW"/>
</dbReference>
<dbReference type="Pfam" id="PF12323">
    <property type="entry name" value="HTH_OrfB_IS605"/>
    <property type="match status" value="1"/>
</dbReference>
<dbReference type="PANTHER" id="PTHR30405">
    <property type="entry name" value="TRANSPOSASE"/>
    <property type="match status" value="1"/>
</dbReference>
<dbReference type="GO" id="GO:0006310">
    <property type="term" value="P:DNA recombination"/>
    <property type="evidence" value="ECO:0007669"/>
    <property type="project" value="UniProtKB-KW"/>
</dbReference>
<dbReference type="Pfam" id="PF07282">
    <property type="entry name" value="Cas12f1-like_TNB"/>
    <property type="match status" value="1"/>
</dbReference>
<evidence type="ECO:0000256" key="2">
    <source>
        <dbReference type="ARBA" id="ARBA00011044"/>
    </source>
</evidence>
<dbReference type="InterPro" id="IPR051399">
    <property type="entry name" value="RNA-guided_DNA_endo/Transpos"/>
</dbReference>
<reference evidence="13" key="1">
    <citation type="journal article" date="2014" name="Int. J. Syst. Evol. Microbiol.">
        <title>Complete genome of a new Firmicutes species belonging to the dominant human colonic microbiota ('Ruminococcus bicirculans') reveals two chromosomes and a selective capacity to utilize plant glucans.</title>
        <authorList>
            <consortium name="NISC Comparative Sequencing Program"/>
            <person name="Wegmann U."/>
            <person name="Louis P."/>
            <person name="Goesmann A."/>
            <person name="Henrissat B."/>
            <person name="Duncan S.H."/>
            <person name="Flint H.J."/>
        </authorList>
    </citation>
    <scope>NUCLEOTIDE SEQUENCE</scope>
    <source>
        <strain evidence="13">CGMCC 1.8884</strain>
    </source>
</reference>
<dbReference type="Proteomes" id="UP000630135">
    <property type="component" value="Unassembled WGS sequence"/>
</dbReference>
<feature type="region of interest" description="Disordered" evidence="8">
    <location>
        <begin position="224"/>
        <end position="244"/>
    </location>
</feature>
<comment type="caution">
    <text evidence="12">The sequence shown here is derived from an EMBL/GenBank/DDBJ whole genome shotgun (WGS) entry which is preliminary data.</text>
</comment>
<evidence type="ECO:0000313" key="12">
    <source>
        <dbReference type="EMBL" id="GGI82214.1"/>
    </source>
</evidence>
<evidence type="ECO:0000259" key="11">
    <source>
        <dbReference type="Pfam" id="PF12323"/>
    </source>
</evidence>
<keyword evidence="3" id="KW-0815">Transposition</keyword>
<keyword evidence="7" id="KW-0233">DNA recombination</keyword>
<dbReference type="GeneID" id="59164801"/>
<dbReference type="GO" id="GO:0003677">
    <property type="term" value="F:DNA binding"/>
    <property type="evidence" value="ECO:0007669"/>
    <property type="project" value="UniProtKB-KW"/>
</dbReference>
<keyword evidence="4" id="KW-0479">Metal-binding</keyword>
<keyword evidence="14" id="KW-1185">Reference proteome</keyword>
<dbReference type="InterPro" id="IPR010095">
    <property type="entry name" value="Cas12f1-like_TNB"/>
</dbReference>
<organism evidence="12 15">
    <name type="scientific">Deinococcus wulumuqiensis</name>
    <dbReference type="NCBI Taxonomy" id="980427"/>
    <lineage>
        <taxon>Bacteria</taxon>
        <taxon>Thermotogati</taxon>
        <taxon>Deinococcota</taxon>
        <taxon>Deinococci</taxon>
        <taxon>Deinococcales</taxon>
        <taxon>Deinococcaceae</taxon>
        <taxon>Deinococcus</taxon>
    </lineage>
</organism>
<keyword evidence="6" id="KW-0238">DNA-binding</keyword>
<dbReference type="NCBIfam" id="NF040570">
    <property type="entry name" value="guided_TnpB"/>
    <property type="match status" value="1"/>
</dbReference>
<evidence type="ECO:0000256" key="3">
    <source>
        <dbReference type="ARBA" id="ARBA00022578"/>
    </source>
</evidence>
<evidence type="ECO:0000313" key="15">
    <source>
        <dbReference type="Proteomes" id="UP000652720"/>
    </source>
</evidence>
<dbReference type="GO" id="GO:0046872">
    <property type="term" value="F:metal ion binding"/>
    <property type="evidence" value="ECO:0007669"/>
    <property type="project" value="UniProtKB-KW"/>
</dbReference>
<dbReference type="Pfam" id="PF01385">
    <property type="entry name" value="OrfB_IS605"/>
    <property type="match status" value="1"/>
</dbReference>
<name>A0AAV4K476_9DEIO</name>
<gene>
    <name evidence="13" type="ORF">GCM10008021_10810</name>
    <name evidence="12" type="ORF">GCM10010914_15630</name>
</gene>
<evidence type="ECO:0000256" key="7">
    <source>
        <dbReference type="ARBA" id="ARBA00023172"/>
    </source>
</evidence>
<dbReference type="RefSeq" id="WP_017869925.1">
    <property type="nucleotide sequence ID" value="NZ_BMLZ01000010.1"/>
</dbReference>
<evidence type="ECO:0000256" key="5">
    <source>
        <dbReference type="ARBA" id="ARBA00022833"/>
    </source>
</evidence>
<evidence type="ECO:0000256" key="1">
    <source>
        <dbReference type="ARBA" id="ARBA00008761"/>
    </source>
</evidence>
<dbReference type="EMBL" id="BMMA01000012">
    <property type="protein sequence ID" value="GGI82214.1"/>
    <property type="molecule type" value="Genomic_DNA"/>
</dbReference>
<evidence type="ECO:0000313" key="13">
    <source>
        <dbReference type="EMBL" id="GGP29430.1"/>
    </source>
</evidence>
<evidence type="ECO:0000259" key="10">
    <source>
        <dbReference type="Pfam" id="PF07282"/>
    </source>
</evidence>
<proteinExistence type="inferred from homology"/>
<feature type="domain" description="Probable transposase IS891/IS1136/IS1341" evidence="9">
    <location>
        <begin position="179"/>
        <end position="283"/>
    </location>
</feature>
<sequence length="382" mass="43242">MRAFRYRLYPTKAQETALLDTLHLTRELYNAALQERRDAYRKAGKSVSVYEQMRSLPEVKAVRPEFKRVHAHVLQGVVTQLDRAFQGFFRRVKQGVTAGYPRFKGQDRWNSFAFKQVWDNSRGTWFGPGKVLDTGRIYLPNIGNVRMKMHRPMEGKPKTLTIKKEGNEWYAVYVCDAPTRPLPDTGSAVGLDLGTTHFLITSDGEFVDNPRFLQSTLKKLRVAQRSLSRKKRGSKRRRKARQHVASIHRKVARQRLDFHHKAARTLVNQHDLIAHEDLNVKGMGQGNLARSIHDVGWGQFLNLLSLKAADAGRRVIGVDPRFTSQRCHACGHTEKANRRSQAMFVCVSCGHEANADHNAAKNVLGRAVPSGLNGRGQPHAVV</sequence>
<evidence type="ECO:0000313" key="14">
    <source>
        <dbReference type="Proteomes" id="UP000630135"/>
    </source>
</evidence>
<evidence type="ECO:0008006" key="16">
    <source>
        <dbReference type="Google" id="ProtNLM"/>
    </source>
</evidence>
<dbReference type="Proteomes" id="UP000652720">
    <property type="component" value="Unassembled WGS sequence"/>
</dbReference>
<dbReference type="PANTHER" id="PTHR30405:SF25">
    <property type="entry name" value="RNA-GUIDED DNA ENDONUCLEASE INSQ-RELATED"/>
    <property type="match status" value="1"/>
</dbReference>
<feature type="domain" description="Cas12f1-like TNB" evidence="10">
    <location>
        <begin position="297"/>
        <end position="363"/>
    </location>
</feature>
<feature type="domain" description="Transposase putative helix-turn-helix" evidence="11">
    <location>
        <begin position="2"/>
        <end position="45"/>
    </location>
</feature>
<dbReference type="InterPro" id="IPR021027">
    <property type="entry name" value="Transposase_put_HTH"/>
</dbReference>
<comment type="similarity">
    <text evidence="2">In the N-terminal section; belongs to the transposase 2 family.</text>
</comment>
<evidence type="ECO:0000256" key="8">
    <source>
        <dbReference type="SAM" id="MobiDB-lite"/>
    </source>
</evidence>
<keyword evidence="5" id="KW-0862">Zinc</keyword>
<evidence type="ECO:0000256" key="4">
    <source>
        <dbReference type="ARBA" id="ARBA00022723"/>
    </source>
</evidence>
<dbReference type="InterPro" id="IPR001959">
    <property type="entry name" value="Transposase"/>
</dbReference>
<comment type="similarity">
    <text evidence="1">In the C-terminal section; belongs to the transposase 35 family.</text>
</comment>
<reference evidence="14" key="3">
    <citation type="journal article" date="2019" name="Int. J. Syst. Evol. Microbiol.">
        <title>The Global Catalogue of Microorganisms (GCM) 10K type strain sequencing project: providing services to taxonomists for standard genome sequencing and annotation.</title>
        <authorList>
            <consortium name="The Broad Institute Genomics Platform"/>
            <consortium name="The Broad Institute Genome Sequencing Center for Infectious Disease"/>
            <person name="Wu L."/>
            <person name="Ma J."/>
        </authorList>
    </citation>
    <scope>NUCLEOTIDE SEQUENCE [LARGE SCALE GENOMIC DNA]</scope>
    <source>
        <strain evidence="14">CGMCC 1.8884</strain>
    </source>
</reference>
<reference evidence="12" key="2">
    <citation type="journal article" date="2014" name="Int. J. Syst. Evol. Microbiol.">
        <title>Complete genome sequence of Corynebacterium casei LMG S-19264T (=DSM 44701T), isolated from a smear-ripened cheese.</title>
        <authorList>
            <consortium name="US DOE Joint Genome Institute (JGI-PGF)"/>
            <person name="Walter F."/>
            <person name="Albersmeier A."/>
            <person name="Kalinowski J."/>
            <person name="Ruckert C."/>
        </authorList>
    </citation>
    <scope>NUCLEOTIDE SEQUENCE</scope>
    <source>
        <strain evidence="12">CGMCC 1.8885</strain>
    </source>
</reference>
<dbReference type="NCBIfam" id="TIGR01766">
    <property type="entry name" value="IS200/IS605 family accessory protein TnpB-like domain"/>
    <property type="match status" value="1"/>
</dbReference>
<dbReference type="EMBL" id="BMLZ01000010">
    <property type="protein sequence ID" value="GGP29430.1"/>
    <property type="molecule type" value="Genomic_DNA"/>
</dbReference>